<evidence type="ECO:0000256" key="7">
    <source>
        <dbReference type="ARBA" id="ARBA00023242"/>
    </source>
</evidence>
<comment type="caution">
    <text evidence="8">Lacks conserved residue(s) required for the propagation of feature annotation.</text>
</comment>
<comment type="subcellular location">
    <subcellularLocation>
        <location evidence="8">Nucleus</location>
    </subcellularLocation>
</comment>
<dbReference type="PROSITE" id="PS50164">
    <property type="entry name" value="GIY_YIG"/>
    <property type="match status" value="1"/>
</dbReference>
<evidence type="ECO:0000256" key="2">
    <source>
        <dbReference type="ARBA" id="ARBA00022759"/>
    </source>
</evidence>
<dbReference type="GO" id="GO:0033557">
    <property type="term" value="C:Slx1-Slx4 complex"/>
    <property type="evidence" value="ECO:0007669"/>
    <property type="project" value="UniProtKB-UniRule"/>
</dbReference>
<comment type="caution">
    <text evidence="11">The sequence shown here is derived from an EMBL/GenBank/DDBJ whole genome shotgun (WGS) entry which is preliminary data.</text>
</comment>
<dbReference type="GO" id="GO:0017108">
    <property type="term" value="F:5'-flap endonuclease activity"/>
    <property type="evidence" value="ECO:0007669"/>
    <property type="project" value="InterPro"/>
</dbReference>
<dbReference type="GO" id="GO:0000724">
    <property type="term" value="P:double-strand break repair via homologous recombination"/>
    <property type="evidence" value="ECO:0007669"/>
    <property type="project" value="TreeGrafter"/>
</dbReference>
<keyword evidence="7 8" id="KW-0539">Nucleus</keyword>
<sequence length="732" mass="79616">MPRARPPSSPSLAAAAAVTASTSTSTSTILNHTYAPFYACYLLKSYNPKRLNQTYIGSTPDPPRRWRQHMGETVGGAFKTRLARPWEMEAIVYGFPTKLQALQFEWAWQNPHASRLLHAVPVATPETEAAEDGSESEPAAAATTPTKGRKKSGSKPKAVKKKAAPKPVAQFPRTAASNRGQTRIQVLQYMLTVPPWRSFNLRVMLFSDLARTWWGRAKLAGPTVRTDAGWNKFEKLLEKEKGKGRETDDVLRVRDAWGERATWLERVQVDLRREGVDGDRLVRIGERQEQDAIGRMRIDDDDFFHAQWSKWTELVSSRDCHLCSQQVDHADHLSFFLCTSASSHASTSGAVINPCTALFHPACLSSHFLSSASSGPNRRPPLSAAAAVIGTAAPPAVLAPPLLPTHGNCPACDAELHWTDLVRSSYRRMEEVEGKRKKRTRQRAKAGAGLGSEAALAEEDQDDGDDDDDDADSASLPPPSPTKRKKRAATADKSTPAAKGRRKPTKKSSAKPRRTESVDEVIQLGESFDFSSDLGPEDADDDDVVGRTRPREDLDVDFSDGDEATDDEPGDEERSFARLEAAQDALDFARDELLRDDLEAGDDDDMRADLVEDDDNDYDLDIIPASLLAKTISSRAPAQTVTSKRGAPSRGIAKLSDSFASTKPARSRTGGAKKRSTSTSLPADDSDGLSPLAVPTSKSGKTATKRTAATSSGGGSKARSKKAPPAYIEISD</sequence>
<dbReference type="GO" id="GO:0008821">
    <property type="term" value="F:crossover junction DNA endonuclease activity"/>
    <property type="evidence" value="ECO:0007669"/>
    <property type="project" value="TreeGrafter"/>
</dbReference>
<dbReference type="InterPro" id="IPR013083">
    <property type="entry name" value="Znf_RING/FYVE/PHD"/>
</dbReference>
<accession>A0A9P6W086</accession>
<evidence type="ECO:0000256" key="3">
    <source>
        <dbReference type="ARBA" id="ARBA00022763"/>
    </source>
</evidence>
<dbReference type="InterPro" id="IPR000305">
    <property type="entry name" value="GIY-YIG_endonuc"/>
</dbReference>
<dbReference type="SUPFAM" id="SSF82771">
    <property type="entry name" value="GIY-YIG endonuclease"/>
    <property type="match status" value="1"/>
</dbReference>
<evidence type="ECO:0000313" key="12">
    <source>
        <dbReference type="Proteomes" id="UP000777482"/>
    </source>
</evidence>
<evidence type="ECO:0000256" key="4">
    <source>
        <dbReference type="ARBA" id="ARBA00022801"/>
    </source>
</evidence>
<feature type="region of interest" description="Disordered" evidence="9">
    <location>
        <begin position="429"/>
        <end position="574"/>
    </location>
</feature>
<feature type="compositionally biased region" description="Acidic residues" evidence="9">
    <location>
        <begin position="554"/>
        <end position="571"/>
    </location>
</feature>
<comment type="function">
    <text evidence="8">Catalytic subunit of the SLX1-SLX4 structure-specific endonuclease that resolves DNA secondary structures generated during DNA repair and recombination. Has endonuclease activity towards branched DNA substrates, introducing single-strand cuts in duplex DNA close to junctions with ss-DNA.</text>
</comment>
<feature type="region of interest" description="Disordered" evidence="9">
    <location>
        <begin position="125"/>
        <end position="177"/>
    </location>
</feature>
<reference evidence="11 12" key="1">
    <citation type="submission" date="2020-11" db="EMBL/GenBank/DDBJ databases">
        <title>Kefir isolates.</title>
        <authorList>
            <person name="Marcisauskas S."/>
            <person name="Kim Y."/>
            <person name="Blasche S."/>
        </authorList>
    </citation>
    <scope>NUCLEOTIDE SEQUENCE [LARGE SCALE GENOMIC DNA]</scope>
    <source>
        <strain evidence="11 12">KR</strain>
    </source>
</reference>
<name>A0A9P6W086_RHOMI</name>
<dbReference type="InterPro" id="IPR027520">
    <property type="entry name" value="Slx1"/>
</dbReference>
<feature type="compositionally biased region" description="Basic and acidic residues" evidence="9">
    <location>
        <begin position="544"/>
        <end position="553"/>
    </location>
</feature>
<organism evidence="11 12">
    <name type="scientific">Rhodotorula mucilaginosa</name>
    <name type="common">Yeast</name>
    <name type="synonym">Rhodotorula rubra</name>
    <dbReference type="NCBI Taxonomy" id="5537"/>
    <lineage>
        <taxon>Eukaryota</taxon>
        <taxon>Fungi</taxon>
        <taxon>Dikarya</taxon>
        <taxon>Basidiomycota</taxon>
        <taxon>Pucciniomycotina</taxon>
        <taxon>Microbotryomycetes</taxon>
        <taxon>Sporidiobolales</taxon>
        <taxon>Sporidiobolaceae</taxon>
        <taxon>Rhodotorula</taxon>
    </lineage>
</organism>
<protein>
    <submittedName>
        <fullName evidence="11">Slx4p interacting protein</fullName>
    </submittedName>
</protein>
<dbReference type="EMBL" id="PUHQ01000047">
    <property type="protein sequence ID" value="KAG0660117.1"/>
    <property type="molecule type" value="Genomic_DNA"/>
</dbReference>
<keyword evidence="5 8" id="KW-0233">DNA recombination</keyword>
<feature type="compositionally biased region" description="Basic residues" evidence="9">
    <location>
        <begin position="147"/>
        <end position="164"/>
    </location>
</feature>
<dbReference type="Gene3D" id="3.40.1440.10">
    <property type="entry name" value="GIY-YIG endonuclease"/>
    <property type="match status" value="1"/>
</dbReference>
<evidence type="ECO:0000256" key="5">
    <source>
        <dbReference type="ARBA" id="ARBA00023172"/>
    </source>
</evidence>
<keyword evidence="1 8" id="KW-0540">Nuclease</keyword>
<keyword evidence="12" id="KW-1185">Reference proteome</keyword>
<evidence type="ECO:0000259" key="10">
    <source>
        <dbReference type="PROSITE" id="PS50164"/>
    </source>
</evidence>
<dbReference type="Proteomes" id="UP000777482">
    <property type="component" value="Unassembled WGS sequence"/>
</dbReference>
<gene>
    <name evidence="11" type="primary">SLX1</name>
    <name evidence="11" type="ORF">C6P46_004747</name>
</gene>
<comment type="subunit">
    <text evidence="8">Forms a heterodimer with SLX4.</text>
</comment>
<evidence type="ECO:0000256" key="1">
    <source>
        <dbReference type="ARBA" id="ARBA00022722"/>
    </source>
</evidence>
<dbReference type="AlphaFoldDB" id="A0A9P6W086"/>
<evidence type="ECO:0000256" key="9">
    <source>
        <dbReference type="SAM" id="MobiDB-lite"/>
    </source>
</evidence>
<dbReference type="PANTHER" id="PTHR20208">
    <property type="entry name" value="STRUCTURE-SPECIFIC ENDONUCLEASE SUBUNIT SLX1"/>
    <property type="match status" value="1"/>
</dbReference>
<feature type="domain" description="GIY-YIG" evidence="10">
    <location>
        <begin position="36"/>
        <end position="118"/>
    </location>
</feature>
<feature type="compositionally biased region" description="Low complexity" evidence="9">
    <location>
        <begin position="696"/>
        <end position="711"/>
    </location>
</feature>
<dbReference type="InterPro" id="IPR035901">
    <property type="entry name" value="GIY-YIG_endonuc_sf"/>
</dbReference>
<evidence type="ECO:0000313" key="11">
    <source>
        <dbReference type="EMBL" id="KAG0660117.1"/>
    </source>
</evidence>
<feature type="compositionally biased region" description="Basic residues" evidence="9">
    <location>
        <begin position="499"/>
        <end position="512"/>
    </location>
</feature>
<comment type="cofactor">
    <cofactor evidence="8">
        <name>a divalent metal cation</name>
        <dbReference type="ChEBI" id="CHEBI:60240"/>
    </cofactor>
</comment>
<evidence type="ECO:0000256" key="8">
    <source>
        <dbReference type="HAMAP-Rule" id="MF_03100"/>
    </source>
</evidence>
<dbReference type="Pfam" id="PF01541">
    <property type="entry name" value="GIY-YIG"/>
    <property type="match status" value="1"/>
</dbReference>
<dbReference type="InterPro" id="IPR050381">
    <property type="entry name" value="SLX1_endonuclease"/>
</dbReference>
<dbReference type="Gene3D" id="3.30.40.10">
    <property type="entry name" value="Zinc/RING finger domain, C3HC4 (zinc finger)"/>
    <property type="match status" value="1"/>
</dbReference>
<dbReference type="PANTHER" id="PTHR20208:SF10">
    <property type="entry name" value="STRUCTURE-SPECIFIC ENDONUCLEASE SUBUNIT SLX1"/>
    <property type="match status" value="1"/>
</dbReference>
<dbReference type="HAMAP" id="MF_03100">
    <property type="entry name" value="Endonuc_su_Slx1"/>
    <property type="match status" value="1"/>
</dbReference>
<keyword evidence="6 8" id="KW-0234">DNA repair</keyword>
<feature type="compositionally biased region" description="Polar residues" evidence="9">
    <location>
        <begin position="631"/>
        <end position="643"/>
    </location>
</feature>
<dbReference type="OrthoDB" id="24645at2759"/>
<proteinExistence type="inferred from homology"/>
<feature type="region of interest" description="Disordered" evidence="9">
    <location>
        <begin position="631"/>
        <end position="732"/>
    </location>
</feature>
<keyword evidence="3 8" id="KW-0227">DNA damage</keyword>
<comment type="similarity">
    <text evidence="8">Belongs to the SLX1 family.</text>
</comment>
<feature type="compositionally biased region" description="Acidic residues" evidence="9">
    <location>
        <begin position="456"/>
        <end position="472"/>
    </location>
</feature>
<evidence type="ECO:0000256" key="6">
    <source>
        <dbReference type="ARBA" id="ARBA00023204"/>
    </source>
</evidence>
<keyword evidence="2 8" id="KW-0255">Endonuclease</keyword>
<feature type="compositionally biased region" description="Basic residues" evidence="9">
    <location>
        <begin position="435"/>
        <end position="444"/>
    </location>
</feature>
<feature type="compositionally biased region" description="Low complexity" evidence="9">
    <location>
        <begin position="445"/>
        <end position="455"/>
    </location>
</feature>
<keyword evidence="4 8" id="KW-0378">Hydrolase</keyword>
<dbReference type="CDD" id="cd10455">
    <property type="entry name" value="GIY-YIG_SLX1"/>
    <property type="match status" value="1"/>
</dbReference>